<protein>
    <submittedName>
        <fullName evidence="2">Uncharacterized protein</fullName>
    </submittedName>
</protein>
<proteinExistence type="predicted"/>
<dbReference type="Gramene" id="TraesCS6A03G0017000.1">
    <property type="protein sequence ID" value="TraesCS6A03G0017000.1.CDS1"/>
    <property type="gene ID" value="TraesCS6A03G0017000"/>
</dbReference>
<keyword evidence="1" id="KW-0732">Signal</keyword>
<dbReference type="Gramene" id="TraesCS6A02G008600.1">
    <property type="protein sequence ID" value="TraesCS6A02G008600.1.cds1"/>
    <property type="gene ID" value="TraesCS6A02G008600"/>
</dbReference>
<feature type="chain" id="PRO_5043178340" evidence="1">
    <location>
        <begin position="33"/>
        <end position="129"/>
    </location>
</feature>
<dbReference type="EnsemblPlants" id="TraesCS6A02G008600.1">
    <property type="protein sequence ID" value="TraesCS6A02G008600.1.cds1"/>
    <property type="gene ID" value="TraesCS6A02G008600"/>
</dbReference>
<dbReference type="AlphaFoldDB" id="A0A3B6NIS8"/>
<accession>A0A3B6NIS8</accession>
<evidence type="ECO:0000256" key="1">
    <source>
        <dbReference type="SAM" id="SignalP"/>
    </source>
</evidence>
<evidence type="ECO:0000313" key="2">
    <source>
        <dbReference type="EnsemblPlants" id="TraesCS6A02G008600.1.cds1"/>
    </source>
</evidence>
<organism evidence="2">
    <name type="scientific">Triticum aestivum</name>
    <name type="common">Wheat</name>
    <dbReference type="NCBI Taxonomy" id="4565"/>
    <lineage>
        <taxon>Eukaryota</taxon>
        <taxon>Viridiplantae</taxon>
        <taxon>Streptophyta</taxon>
        <taxon>Embryophyta</taxon>
        <taxon>Tracheophyta</taxon>
        <taxon>Spermatophyta</taxon>
        <taxon>Magnoliopsida</taxon>
        <taxon>Liliopsida</taxon>
        <taxon>Poales</taxon>
        <taxon>Poaceae</taxon>
        <taxon>BOP clade</taxon>
        <taxon>Pooideae</taxon>
        <taxon>Triticodae</taxon>
        <taxon>Triticeae</taxon>
        <taxon>Triticinae</taxon>
        <taxon>Triticum</taxon>
    </lineage>
</organism>
<name>A0A3B6NIS8_WHEAT</name>
<dbReference type="Proteomes" id="UP000019116">
    <property type="component" value="Chromosome 6A"/>
</dbReference>
<evidence type="ECO:0000313" key="3">
    <source>
        <dbReference type="Proteomes" id="UP000019116"/>
    </source>
</evidence>
<dbReference type="Gramene" id="TraesNOR6A03G03267010.1">
    <property type="protein sequence ID" value="TraesNOR6A03G03267010.1.CDS1"/>
    <property type="gene ID" value="TraesNOR6A03G03267010"/>
</dbReference>
<keyword evidence="3" id="KW-1185">Reference proteome</keyword>
<reference evidence="2" key="1">
    <citation type="submission" date="2018-08" db="EMBL/GenBank/DDBJ databases">
        <authorList>
            <person name="Rossello M."/>
        </authorList>
    </citation>
    <scope>NUCLEOTIDE SEQUENCE [LARGE SCALE GENOMIC DNA]</scope>
    <source>
        <strain evidence="2">cv. Chinese Spring</strain>
    </source>
</reference>
<dbReference type="Gramene" id="TraesROB_scaffold_003184_01G000400.1">
    <property type="protein sequence ID" value="TraesROB_scaffold_003184_01G000400.1"/>
    <property type="gene ID" value="TraesROB_scaffold_003184_01G000400"/>
</dbReference>
<sequence length="129" mass="13821">MGVGSRNKCCSGSVFVSCVVLCLALLVVGATAKKSIRQCIAECTGSLNPKGCLTYCIREAVVLAAHGEARGVGGEGIGLLAMPVGRAGQEEEEEKRKQEDTAADHLTFDPCDMCHPQDYWYEMCMRVCS</sequence>
<reference evidence="2" key="2">
    <citation type="submission" date="2018-10" db="UniProtKB">
        <authorList>
            <consortium name="EnsemblPlants"/>
        </authorList>
    </citation>
    <scope>IDENTIFICATION</scope>
</reference>
<dbReference type="Gramene" id="TraesARI6A03G03191740.1">
    <property type="protein sequence ID" value="TraesARI6A03G03191740.1.CDS1"/>
    <property type="gene ID" value="TraesARI6A03G03191740"/>
</dbReference>
<feature type="signal peptide" evidence="1">
    <location>
        <begin position="1"/>
        <end position="32"/>
    </location>
</feature>